<evidence type="ECO:0000256" key="8">
    <source>
        <dbReference type="ARBA" id="ARBA00022989"/>
    </source>
</evidence>
<evidence type="ECO:0000313" key="11">
    <source>
        <dbReference type="EMBL" id="NRQ44194.1"/>
    </source>
</evidence>
<accession>A0A7Y5ATR9</accession>
<evidence type="ECO:0000256" key="9">
    <source>
        <dbReference type="ARBA" id="ARBA00023136"/>
    </source>
</evidence>
<evidence type="ECO:0000256" key="2">
    <source>
        <dbReference type="ARBA" id="ARBA00011084"/>
    </source>
</evidence>
<dbReference type="Proteomes" id="UP000523161">
    <property type="component" value="Unassembled WGS sequence"/>
</dbReference>
<dbReference type="PANTHER" id="PTHR39583">
    <property type="entry name" value="TYPE II SECRETION SYSTEM PROTEIN J-RELATED"/>
    <property type="match status" value="1"/>
</dbReference>
<comment type="subcellular location">
    <subcellularLocation>
        <location evidence="1">Cell inner membrane</location>
        <topology evidence="1">Single-pass membrane protein</topology>
    </subcellularLocation>
</comment>
<evidence type="ECO:0000256" key="7">
    <source>
        <dbReference type="ARBA" id="ARBA00022692"/>
    </source>
</evidence>
<evidence type="ECO:0000256" key="6">
    <source>
        <dbReference type="ARBA" id="ARBA00022519"/>
    </source>
</evidence>
<keyword evidence="6" id="KW-0997">Cell inner membrane</keyword>
<evidence type="ECO:0000256" key="3">
    <source>
        <dbReference type="ARBA" id="ARBA00021539"/>
    </source>
</evidence>
<dbReference type="Gene3D" id="3.10.610.10">
    <property type="entry name" value="GSPII I/J protein-like"/>
    <property type="match status" value="1"/>
</dbReference>
<evidence type="ECO:0000256" key="10">
    <source>
        <dbReference type="SAM" id="Phobius"/>
    </source>
</evidence>
<dbReference type="GO" id="GO:0015627">
    <property type="term" value="C:type II protein secretion system complex"/>
    <property type="evidence" value="ECO:0007669"/>
    <property type="project" value="InterPro"/>
</dbReference>
<dbReference type="InterPro" id="IPR045584">
    <property type="entry name" value="Pilin-like"/>
</dbReference>
<proteinExistence type="inferred from homology"/>
<dbReference type="SUPFAM" id="SSF54523">
    <property type="entry name" value="Pili subunits"/>
    <property type="match status" value="1"/>
</dbReference>
<evidence type="ECO:0000256" key="1">
    <source>
        <dbReference type="ARBA" id="ARBA00004377"/>
    </source>
</evidence>
<dbReference type="PANTHER" id="PTHR39583:SF2">
    <property type="entry name" value="TYPE II SECRETION SYSTEM PROTEIN J"/>
    <property type="match status" value="1"/>
</dbReference>
<keyword evidence="9 10" id="KW-0472">Membrane</keyword>
<evidence type="ECO:0000256" key="5">
    <source>
        <dbReference type="ARBA" id="ARBA00022481"/>
    </source>
</evidence>
<keyword evidence="12" id="KW-1185">Reference proteome</keyword>
<keyword evidence="7 10" id="KW-0812">Transmembrane</keyword>
<keyword evidence="5" id="KW-0488">Methylation</keyword>
<dbReference type="Gene3D" id="2.10.70.20">
    <property type="entry name" value="gspk-gspi-gspj complex like domains"/>
    <property type="match status" value="1"/>
</dbReference>
<keyword evidence="8 10" id="KW-1133">Transmembrane helix</keyword>
<dbReference type="InterPro" id="IPR010055">
    <property type="entry name" value="T2SS_protein-GspJ"/>
</dbReference>
<dbReference type="GO" id="GO:0005886">
    <property type="term" value="C:plasma membrane"/>
    <property type="evidence" value="ECO:0007669"/>
    <property type="project" value="UniProtKB-SubCell"/>
</dbReference>
<organism evidence="11 12">
    <name type="scientific">Rheinheimera lutimaris</name>
    <dbReference type="NCBI Taxonomy" id="2740584"/>
    <lineage>
        <taxon>Bacteria</taxon>
        <taxon>Pseudomonadati</taxon>
        <taxon>Pseudomonadota</taxon>
        <taxon>Gammaproteobacteria</taxon>
        <taxon>Chromatiales</taxon>
        <taxon>Chromatiaceae</taxon>
        <taxon>Rheinheimera</taxon>
    </lineage>
</organism>
<dbReference type="GO" id="GO:0015628">
    <property type="term" value="P:protein secretion by the type II secretion system"/>
    <property type="evidence" value="ECO:0007669"/>
    <property type="project" value="InterPro"/>
</dbReference>
<evidence type="ECO:0000256" key="4">
    <source>
        <dbReference type="ARBA" id="ARBA00022475"/>
    </source>
</evidence>
<dbReference type="Pfam" id="PF11612">
    <property type="entry name" value="T2SSJ"/>
    <property type="match status" value="1"/>
</dbReference>
<dbReference type="InterPro" id="IPR051621">
    <property type="entry name" value="T2SS_protein_J"/>
</dbReference>
<dbReference type="NCBIfam" id="TIGR01711">
    <property type="entry name" value="gspJ"/>
    <property type="match status" value="1"/>
</dbReference>
<protein>
    <recommendedName>
        <fullName evidence="3">Type II secretion system protein J</fullName>
    </recommendedName>
</protein>
<dbReference type="AlphaFoldDB" id="A0A7Y5ATR9"/>
<keyword evidence="4" id="KW-1003">Cell membrane</keyword>
<dbReference type="EMBL" id="JABSOD010000023">
    <property type="protein sequence ID" value="NRQ44194.1"/>
    <property type="molecule type" value="Genomic_DNA"/>
</dbReference>
<dbReference type="NCBIfam" id="TIGR02532">
    <property type="entry name" value="IV_pilin_GFxxxE"/>
    <property type="match status" value="1"/>
</dbReference>
<dbReference type="InterPro" id="IPR012902">
    <property type="entry name" value="N_methyl_site"/>
</dbReference>
<reference evidence="11 12" key="1">
    <citation type="submission" date="2020-06" db="EMBL/GenBank/DDBJ databases">
        <title>Rheinheimera sp. nov., a marine bacterium isolated from coastal.</title>
        <authorList>
            <person name="Yu Q."/>
            <person name="Qi Y."/>
            <person name="Pu J."/>
        </authorList>
    </citation>
    <scope>NUCLEOTIDE SEQUENCE [LARGE SCALE GENOMIC DNA]</scope>
    <source>
        <strain evidence="11 12">YQF-2</strain>
    </source>
</reference>
<gene>
    <name evidence="11" type="primary">gspJ</name>
    <name evidence="11" type="ORF">HRH59_16750</name>
</gene>
<sequence length="238" mass="27031">MTTYAWCKSALAWQKHRTRCYISYKAIKVSPVVKANSGFTFIEMLLAAAIFALVGLASVAILSSVTQSDELSQQASERLVQLQRTMLMLERDFMQISVRHVRLDGEAPQKFRLFGEKFLLDSEDHGVSFTRQGWRNPGMILPRSEIQTVAYRLQEGTLQRLFTLYPDAVTGTEPKIQLLQTNLTGFEVHYLQGGEWQERWQDANFPAAVRVTLVDENLGRLERIFMLPDAVVSEGGIE</sequence>
<name>A0A7Y5ATR9_9GAMM</name>
<dbReference type="Pfam" id="PF07963">
    <property type="entry name" value="N_methyl"/>
    <property type="match status" value="1"/>
</dbReference>
<comment type="caution">
    <text evidence="11">The sequence shown here is derived from an EMBL/GenBank/DDBJ whole genome shotgun (WGS) entry which is preliminary data.</text>
</comment>
<evidence type="ECO:0000313" key="12">
    <source>
        <dbReference type="Proteomes" id="UP000523161"/>
    </source>
</evidence>
<comment type="similarity">
    <text evidence="2">Belongs to the GSP J family.</text>
</comment>
<feature type="transmembrane region" description="Helical" evidence="10">
    <location>
        <begin position="44"/>
        <end position="65"/>
    </location>
</feature>